<evidence type="ECO:0000313" key="1">
    <source>
        <dbReference type="EMBL" id="JAH42789.1"/>
    </source>
</evidence>
<dbReference type="EMBL" id="GBXM01065788">
    <property type="protein sequence ID" value="JAH42789.1"/>
    <property type="molecule type" value="Transcribed_RNA"/>
</dbReference>
<protein>
    <submittedName>
        <fullName evidence="1">Uncharacterized protein</fullName>
    </submittedName>
</protein>
<accession>A0A0E9SN68</accession>
<proteinExistence type="predicted"/>
<name>A0A0E9SN68_ANGAN</name>
<reference evidence="1" key="1">
    <citation type="submission" date="2014-11" db="EMBL/GenBank/DDBJ databases">
        <authorList>
            <person name="Amaro Gonzalez C."/>
        </authorList>
    </citation>
    <scope>NUCLEOTIDE SEQUENCE</scope>
</reference>
<reference evidence="1" key="2">
    <citation type="journal article" date="2015" name="Fish Shellfish Immunol.">
        <title>Early steps in the European eel (Anguilla anguilla)-Vibrio vulnificus interaction in the gills: Role of the RtxA13 toxin.</title>
        <authorList>
            <person name="Callol A."/>
            <person name="Pajuelo D."/>
            <person name="Ebbesson L."/>
            <person name="Teles M."/>
            <person name="MacKenzie S."/>
            <person name="Amaro C."/>
        </authorList>
    </citation>
    <scope>NUCLEOTIDE SEQUENCE</scope>
</reference>
<dbReference type="AlphaFoldDB" id="A0A0E9SN68"/>
<organism evidence="1">
    <name type="scientific">Anguilla anguilla</name>
    <name type="common">European freshwater eel</name>
    <name type="synonym">Muraena anguilla</name>
    <dbReference type="NCBI Taxonomy" id="7936"/>
    <lineage>
        <taxon>Eukaryota</taxon>
        <taxon>Metazoa</taxon>
        <taxon>Chordata</taxon>
        <taxon>Craniata</taxon>
        <taxon>Vertebrata</taxon>
        <taxon>Euteleostomi</taxon>
        <taxon>Actinopterygii</taxon>
        <taxon>Neopterygii</taxon>
        <taxon>Teleostei</taxon>
        <taxon>Anguilliformes</taxon>
        <taxon>Anguillidae</taxon>
        <taxon>Anguilla</taxon>
    </lineage>
</organism>
<sequence>MVGPNPRNALWSASLALGASYRTVWCPLHRGIILCDLLPFRKTTAGWTV</sequence>